<organism evidence="1 2">
    <name type="scientific">Brassica rapa subsp. trilocularis</name>
    <dbReference type="NCBI Taxonomy" id="1813537"/>
    <lineage>
        <taxon>Eukaryota</taxon>
        <taxon>Viridiplantae</taxon>
        <taxon>Streptophyta</taxon>
        <taxon>Embryophyta</taxon>
        <taxon>Tracheophyta</taxon>
        <taxon>Spermatophyta</taxon>
        <taxon>Magnoliopsida</taxon>
        <taxon>eudicotyledons</taxon>
        <taxon>Gunneridae</taxon>
        <taxon>Pentapetalae</taxon>
        <taxon>rosids</taxon>
        <taxon>malvids</taxon>
        <taxon>Brassicales</taxon>
        <taxon>Brassicaceae</taxon>
        <taxon>Brassiceae</taxon>
        <taxon>Brassica</taxon>
    </lineage>
</organism>
<comment type="caution">
    <text evidence="1">The sequence shown here is derived from an EMBL/GenBank/DDBJ whole genome shotgun (WGS) entry which is preliminary data.</text>
</comment>
<gene>
    <name evidence="1" type="primary">A01g509440.1_BraROA</name>
    <name evidence="1" type="ORF">IGI04_003214</name>
</gene>
<accession>A0ABQ7NXQ5</accession>
<evidence type="ECO:0000313" key="2">
    <source>
        <dbReference type="Proteomes" id="UP000823674"/>
    </source>
</evidence>
<sequence>MGGKGQLLAAGSNETAHHLAPLSIALCFVKPSPEKNQRERREKSDRKIQRKIHEKFRKQIQRRGSWRFGVLKLTITHVLQPLILIDGQGLCSDQPDPCGDFKSRIFQKPSVISLSSSIVFLSQSHGFKILLYTHSPESSRITVNCSFDTEQDHEDTMMGSHPGGRVTACSVRCSILEYLMEMMVIFISPLGSVRLGGFLVRVPYDISPCPDELTIWYCFLGLKSLEWYPIGSLVFFDCWSKAIG</sequence>
<keyword evidence="2" id="KW-1185">Reference proteome</keyword>
<dbReference type="Proteomes" id="UP000823674">
    <property type="component" value="Chromosome A01"/>
</dbReference>
<dbReference type="EMBL" id="JADBGQ010000001">
    <property type="protein sequence ID" value="KAG5415647.1"/>
    <property type="molecule type" value="Genomic_DNA"/>
</dbReference>
<evidence type="ECO:0000313" key="1">
    <source>
        <dbReference type="EMBL" id="KAG5415647.1"/>
    </source>
</evidence>
<protein>
    <submittedName>
        <fullName evidence="1">Uncharacterized protein</fullName>
    </submittedName>
</protein>
<feature type="non-terminal residue" evidence="1">
    <location>
        <position position="244"/>
    </location>
</feature>
<proteinExistence type="predicted"/>
<reference evidence="1 2" key="1">
    <citation type="submission" date="2021-03" db="EMBL/GenBank/DDBJ databases">
        <authorList>
            <person name="King G.J."/>
            <person name="Bancroft I."/>
            <person name="Baten A."/>
            <person name="Bloomfield J."/>
            <person name="Borpatragohain P."/>
            <person name="He Z."/>
            <person name="Irish N."/>
            <person name="Irwin J."/>
            <person name="Liu K."/>
            <person name="Mauleon R.P."/>
            <person name="Moore J."/>
            <person name="Morris R."/>
            <person name="Ostergaard L."/>
            <person name="Wang B."/>
            <person name="Wells R."/>
        </authorList>
    </citation>
    <scope>NUCLEOTIDE SEQUENCE [LARGE SCALE GENOMIC DNA]</scope>
    <source>
        <strain evidence="1">R-o-18</strain>
        <tissue evidence="1">Leaf</tissue>
    </source>
</reference>
<name>A0ABQ7NXQ5_BRACM</name>